<dbReference type="FunFam" id="2.40.30.10:FF:000016">
    <property type="entry name" value="GTP-binding protein TypA"/>
    <property type="match status" value="1"/>
</dbReference>
<dbReference type="InterPro" id="IPR031157">
    <property type="entry name" value="G_TR_CS"/>
</dbReference>
<dbReference type="GO" id="GO:0009409">
    <property type="term" value="P:response to cold"/>
    <property type="evidence" value="ECO:0007669"/>
    <property type="project" value="UniProtKB-ARBA"/>
</dbReference>
<comment type="subcellular location">
    <subcellularLocation>
        <location evidence="3">Cytoplasm</location>
    </subcellularLocation>
    <text evidence="3">Binds to ribosomes.</text>
</comment>
<keyword evidence="3" id="KW-0699">rRNA-binding</keyword>
<dbReference type="EC" id="3.6.5.-" evidence="3"/>
<comment type="similarity">
    <text evidence="3">Belongs to the TRAFAC class translation factor GTPase superfamily. Classic translation factor GTPase family. BipA subfamily.</text>
</comment>
<dbReference type="PROSITE" id="PS51722">
    <property type="entry name" value="G_TR_2"/>
    <property type="match status" value="1"/>
</dbReference>
<protein>
    <recommendedName>
        <fullName evidence="3">Large ribosomal subunit assembly factor BipA</fullName>
        <ecNumber evidence="3">3.6.5.-</ecNumber>
    </recommendedName>
    <alternativeName>
        <fullName evidence="3">GTP-binding protein BipA</fullName>
    </alternativeName>
</protein>
<dbReference type="InterPro" id="IPR005225">
    <property type="entry name" value="Small_GTP-bd"/>
</dbReference>
<keyword evidence="3" id="KW-0820">tRNA-binding</keyword>
<dbReference type="InterPro" id="IPR048876">
    <property type="entry name" value="BipA_C"/>
</dbReference>
<keyword evidence="1 3" id="KW-0342">GTP-binding</keyword>
<dbReference type="GO" id="GO:1990904">
    <property type="term" value="C:ribonucleoprotein complex"/>
    <property type="evidence" value="ECO:0007669"/>
    <property type="project" value="TreeGrafter"/>
</dbReference>
<dbReference type="InterPro" id="IPR006298">
    <property type="entry name" value="BipA"/>
</dbReference>
<feature type="domain" description="Tr-type G" evidence="4">
    <location>
        <begin position="22"/>
        <end position="217"/>
    </location>
</feature>
<dbReference type="PRINTS" id="PR00315">
    <property type="entry name" value="ELONGATNFCT"/>
</dbReference>
<dbReference type="GO" id="GO:0000049">
    <property type="term" value="F:tRNA binding"/>
    <property type="evidence" value="ECO:0007669"/>
    <property type="project" value="UniProtKB-KW"/>
</dbReference>
<dbReference type="InterPro" id="IPR009000">
    <property type="entry name" value="Transl_B-barrel_sf"/>
</dbReference>
<dbReference type="AlphaFoldDB" id="A0A4V1CC24"/>
<dbReference type="PANTHER" id="PTHR42908">
    <property type="entry name" value="TRANSLATION ELONGATION FACTOR-RELATED"/>
    <property type="match status" value="1"/>
</dbReference>
<feature type="binding site" evidence="3">
    <location>
        <begin position="34"/>
        <end position="39"/>
    </location>
    <ligand>
        <name>GTP</name>
        <dbReference type="ChEBI" id="CHEBI:37565"/>
    </ligand>
</feature>
<evidence type="ECO:0000313" key="6">
    <source>
        <dbReference type="Proteomes" id="UP000296862"/>
    </source>
</evidence>
<dbReference type="GO" id="GO:0005525">
    <property type="term" value="F:GTP binding"/>
    <property type="evidence" value="ECO:0007669"/>
    <property type="project" value="UniProtKB-UniRule"/>
</dbReference>
<keyword evidence="6" id="KW-1185">Reference proteome</keyword>
<dbReference type="SUPFAM" id="SSF52540">
    <property type="entry name" value="P-loop containing nucleoside triphosphate hydrolases"/>
    <property type="match status" value="1"/>
</dbReference>
<dbReference type="InterPro" id="IPR047041">
    <property type="entry name" value="BipA_GTP-bd_dom"/>
</dbReference>
<dbReference type="CDD" id="cd03710">
    <property type="entry name" value="BipA_TypA_C"/>
    <property type="match status" value="1"/>
</dbReference>
<dbReference type="SUPFAM" id="SSF54980">
    <property type="entry name" value="EF-G C-terminal domain-like"/>
    <property type="match status" value="2"/>
</dbReference>
<keyword evidence="3" id="KW-0963">Cytoplasm</keyword>
<dbReference type="Gene3D" id="3.30.70.240">
    <property type="match status" value="1"/>
</dbReference>
<dbReference type="Gene3D" id="2.40.50.250">
    <property type="entry name" value="bipa protein"/>
    <property type="match status" value="1"/>
</dbReference>
<reference evidence="5 6" key="1">
    <citation type="submission" date="2019-04" db="EMBL/GenBank/DDBJ databases">
        <title>Flavobacterium sp. GS03.</title>
        <authorList>
            <person name="Kim H."/>
        </authorList>
    </citation>
    <scope>NUCLEOTIDE SEQUENCE [LARGE SCALE GENOMIC DNA]</scope>
    <source>
        <strain evidence="5 6">GS03</strain>
    </source>
</reference>
<dbReference type="GO" id="GO:0019843">
    <property type="term" value="F:rRNA binding"/>
    <property type="evidence" value="ECO:0007669"/>
    <property type="project" value="UniProtKB-KW"/>
</dbReference>
<dbReference type="HAMAP" id="MF_00849">
    <property type="entry name" value="BipA"/>
    <property type="match status" value="1"/>
</dbReference>
<dbReference type="EMBL" id="CP038810">
    <property type="protein sequence ID" value="QBZ97994.1"/>
    <property type="molecule type" value="Genomic_DNA"/>
</dbReference>
<evidence type="ECO:0000256" key="1">
    <source>
        <dbReference type="ARBA" id="ARBA00023134"/>
    </source>
</evidence>
<dbReference type="PROSITE" id="PS00301">
    <property type="entry name" value="G_TR_1"/>
    <property type="match status" value="1"/>
</dbReference>
<dbReference type="InterPro" id="IPR035647">
    <property type="entry name" value="EFG_III/V"/>
</dbReference>
<keyword evidence="3" id="KW-0378">Hydrolase</keyword>
<evidence type="ECO:0000256" key="3">
    <source>
        <dbReference type="HAMAP-Rule" id="MF_00849"/>
    </source>
</evidence>
<dbReference type="KEGG" id="fsn:GS03_01494"/>
<dbReference type="SUPFAM" id="SSF50447">
    <property type="entry name" value="Translation proteins"/>
    <property type="match status" value="1"/>
</dbReference>
<dbReference type="NCBIfam" id="TIGR00231">
    <property type="entry name" value="small_GTP"/>
    <property type="match status" value="1"/>
</dbReference>
<dbReference type="Gene3D" id="2.40.30.10">
    <property type="entry name" value="Translation factors"/>
    <property type="match status" value="1"/>
</dbReference>
<dbReference type="FunFam" id="3.40.50.300:FF:000055">
    <property type="entry name" value="GTP-binding protein TypA"/>
    <property type="match status" value="1"/>
</dbReference>
<evidence type="ECO:0000313" key="5">
    <source>
        <dbReference type="EMBL" id="QBZ97994.1"/>
    </source>
</evidence>
<keyword evidence="3" id="KW-0547">Nucleotide-binding</keyword>
<comment type="catalytic activity">
    <reaction evidence="2 3">
        <text>GTP + H2O = GDP + phosphate + H(+)</text>
        <dbReference type="Rhea" id="RHEA:19669"/>
        <dbReference type="ChEBI" id="CHEBI:15377"/>
        <dbReference type="ChEBI" id="CHEBI:15378"/>
        <dbReference type="ChEBI" id="CHEBI:37565"/>
        <dbReference type="ChEBI" id="CHEBI:43474"/>
        <dbReference type="ChEBI" id="CHEBI:58189"/>
    </reaction>
</comment>
<organism evidence="5 6">
    <name type="scientific">Flavobacterium sangjuense</name>
    <dbReference type="NCBI Taxonomy" id="2518177"/>
    <lineage>
        <taxon>Bacteria</taxon>
        <taxon>Pseudomonadati</taxon>
        <taxon>Bacteroidota</taxon>
        <taxon>Flavobacteriia</taxon>
        <taxon>Flavobacteriales</taxon>
        <taxon>Flavobacteriaceae</taxon>
        <taxon>Flavobacterium</taxon>
    </lineage>
</organism>
<dbReference type="Pfam" id="PF00679">
    <property type="entry name" value="EFG_C"/>
    <property type="match status" value="1"/>
</dbReference>
<dbReference type="NCBIfam" id="TIGR01394">
    <property type="entry name" value="TypA_BipA"/>
    <property type="match status" value="1"/>
</dbReference>
<keyword evidence="3" id="KW-0694">RNA-binding</keyword>
<dbReference type="InterPro" id="IPR004161">
    <property type="entry name" value="EFTu-like_2"/>
</dbReference>
<dbReference type="GO" id="GO:0010467">
    <property type="term" value="P:gene expression"/>
    <property type="evidence" value="ECO:0007669"/>
    <property type="project" value="UniProtKB-ARBA"/>
</dbReference>
<dbReference type="FunFam" id="3.30.70.870:FF:000003">
    <property type="entry name" value="GTP-binding protein TypA"/>
    <property type="match status" value="1"/>
</dbReference>
<dbReference type="GO" id="GO:0005829">
    <property type="term" value="C:cytosol"/>
    <property type="evidence" value="ECO:0007669"/>
    <property type="project" value="TreeGrafter"/>
</dbReference>
<dbReference type="Gene3D" id="3.40.50.300">
    <property type="entry name" value="P-loop containing nucleotide triphosphate hydrolases"/>
    <property type="match status" value="1"/>
</dbReference>
<dbReference type="InterPro" id="IPR047042">
    <property type="entry name" value="BipA_II"/>
</dbReference>
<dbReference type="GO" id="GO:0003924">
    <property type="term" value="F:GTPase activity"/>
    <property type="evidence" value="ECO:0007669"/>
    <property type="project" value="UniProtKB-UniRule"/>
</dbReference>
<name>A0A4V1CC24_9FLAO</name>
<comment type="subunit">
    <text evidence="3">Monomer.</text>
</comment>
<dbReference type="GO" id="GO:0043022">
    <property type="term" value="F:ribosome binding"/>
    <property type="evidence" value="ECO:0007669"/>
    <property type="project" value="UniProtKB-UniRule"/>
</dbReference>
<sequence>MVIGFLSKNKVYLCTFKKTQMESIRNIAIIAHVDHGKTTLVDKIMYHCQLFRENENTGDLILDNNDLERERGITITSKNVSVVYKGTKINIIDTPGHADFGGEVERVLNMADGVCLLVDAFEGPMPQTRFVLQKAIDLGLKPCVVINKVDKENCTPEEVHEKVFDLMFELGAEEWQLDFPTVYGSAKNNWMSDDFRNMTTNIEPLLDMVVEHVPAPKVSEGTPQMLITSLDFSSFTGRIAIGRLERGELKEGMPISLVKRDGKVIKSRIKELHTFEGLGRKKVESVIAGDICAIVGIEGFEIGDTIADFENPEALQTIAIDEPTMSMLFTINDSPFFGKEGKFVTSRHIRDRLTKELEKNLAMKLGETDSADKFMVFGRGVLHLSVLIETMRREGYELQIGQPQVIIKEIDGKKCEPIEELTIDLPEHLSGRAVEFVTIRKGEMLSMEAKGERMIIKFNIPSRGIIGLRNQLLTATAGEAIMAHRYIGYEPYKGEIPGRNNGSLISMENGKAIPYSIDKLQDRGKFFVNPNDEIYEGQVIGENSRSDDMSINVTKAKKQSNVRSSGNDEKARIIPPIIFSLEEALEYIQKDEYVEVTPKSIRLRKIYLTENDRKRNKI</sequence>
<dbReference type="InterPro" id="IPR000795">
    <property type="entry name" value="T_Tr_GTP-bd_dom"/>
</dbReference>
<dbReference type="InterPro" id="IPR047043">
    <property type="entry name" value="BipA_III"/>
</dbReference>
<dbReference type="Proteomes" id="UP000296862">
    <property type="component" value="Chromosome"/>
</dbReference>
<dbReference type="InterPro" id="IPR000640">
    <property type="entry name" value="EFG_V-like"/>
</dbReference>
<dbReference type="Pfam" id="PF03144">
    <property type="entry name" value="GTP_EFTU_D2"/>
    <property type="match status" value="1"/>
</dbReference>
<dbReference type="CDD" id="cd03691">
    <property type="entry name" value="BipA_TypA_II"/>
    <property type="match status" value="1"/>
</dbReference>
<dbReference type="FunFam" id="3.30.70.240:FF:000002">
    <property type="entry name" value="GTP-binding protein TypA"/>
    <property type="match status" value="1"/>
</dbReference>
<keyword evidence="3" id="KW-0690">Ribosome biogenesis</keyword>
<dbReference type="FunFam" id="2.40.50.250:FF:000001">
    <property type="entry name" value="GTP-binding protein TypA"/>
    <property type="match status" value="1"/>
</dbReference>
<dbReference type="Gene3D" id="3.30.70.870">
    <property type="entry name" value="Elongation Factor G (Translational Gtpase), domain 3"/>
    <property type="match status" value="1"/>
</dbReference>
<dbReference type="PANTHER" id="PTHR42908:SF8">
    <property type="entry name" value="TR-TYPE G DOMAIN-CONTAINING PROTEIN"/>
    <property type="match status" value="1"/>
</dbReference>
<proteinExistence type="inferred from homology"/>
<gene>
    <name evidence="5" type="primary">typA</name>
    <name evidence="3" type="synonym">bipA</name>
    <name evidence="5" type="ORF">GS03_01494</name>
</gene>
<evidence type="ECO:0000259" key="4">
    <source>
        <dbReference type="PROSITE" id="PS51722"/>
    </source>
</evidence>
<evidence type="ECO:0000256" key="2">
    <source>
        <dbReference type="ARBA" id="ARBA00048548"/>
    </source>
</evidence>
<dbReference type="GO" id="GO:0000027">
    <property type="term" value="P:ribosomal large subunit assembly"/>
    <property type="evidence" value="ECO:0007669"/>
    <property type="project" value="UniProtKB-UniRule"/>
</dbReference>
<feature type="binding site" evidence="3">
    <location>
        <begin position="147"/>
        <end position="150"/>
    </location>
    <ligand>
        <name>GTP</name>
        <dbReference type="ChEBI" id="CHEBI:37565"/>
    </ligand>
</feature>
<dbReference type="Pfam" id="PF00009">
    <property type="entry name" value="GTP_EFTU"/>
    <property type="match status" value="1"/>
</dbReference>
<dbReference type="CDD" id="cd16263">
    <property type="entry name" value="BipA_III"/>
    <property type="match status" value="1"/>
</dbReference>
<comment type="function">
    <text evidence="3">A 50S ribosomal subunit assembly protein with GTPase activity, required for 50S subunit assembly at low temperatures, may also play a role in translation. Binds GTP and analogs. Binds the 70S ribosome between the 30S and 50S subunits, in a similar position as ribosome-bound EF-G; it contacts a number of ribosomal proteins, both rRNAs and the A-site tRNA.</text>
</comment>
<dbReference type="CDD" id="cd01891">
    <property type="entry name" value="TypA_BipA"/>
    <property type="match status" value="1"/>
</dbReference>
<dbReference type="Pfam" id="PF21018">
    <property type="entry name" value="BipA_C"/>
    <property type="match status" value="1"/>
</dbReference>
<accession>A0A4V1CC24</accession>
<dbReference type="InterPro" id="IPR027417">
    <property type="entry name" value="P-loop_NTPase"/>
</dbReference>
<dbReference type="InterPro" id="IPR042116">
    <property type="entry name" value="TypA/BipA_C"/>
</dbReference>
<dbReference type="InterPro" id="IPR035651">
    <property type="entry name" value="BipA_V"/>
</dbReference>